<reference evidence="18" key="2">
    <citation type="submission" date="2025-09" db="UniProtKB">
        <authorList>
            <consortium name="Ensembl"/>
        </authorList>
    </citation>
    <scope>IDENTIFICATION</scope>
</reference>
<keyword evidence="2" id="KW-0808">Transferase</keyword>
<dbReference type="InterPro" id="IPR017856">
    <property type="entry name" value="Integrase-like_N"/>
</dbReference>
<dbReference type="Gene3D" id="2.30.30.10">
    <property type="entry name" value="Integrase, C-terminal domain superfamily, retroviral"/>
    <property type="match status" value="1"/>
</dbReference>
<dbReference type="InterPro" id="IPR012337">
    <property type="entry name" value="RNaseH-like_sf"/>
</dbReference>
<dbReference type="PANTHER" id="PTHR41694:SF3">
    <property type="entry name" value="RNA-DIRECTED DNA POLYMERASE-RELATED"/>
    <property type="match status" value="1"/>
</dbReference>
<dbReference type="SUPFAM" id="SSF50122">
    <property type="entry name" value="DNA-binding domain of retroviral integrase"/>
    <property type="match status" value="1"/>
</dbReference>
<evidence type="ECO:0000256" key="9">
    <source>
        <dbReference type="ARBA" id="ARBA00022918"/>
    </source>
</evidence>
<keyword evidence="10" id="KW-0238">DNA-binding</keyword>
<evidence type="ECO:0000256" key="5">
    <source>
        <dbReference type="ARBA" id="ARBA00022723"/>
    </source>
</evidence>
<feature type="domain" description="Integrase-type" evidence="17">
    <location>
        <begin position="656"/>
        <end position="703"/>
    </location>
</feature>
<dbReference type="SUPFAM" id="SSF46919">
    <property type="entry name" value="N-terminal Zn binding domain of HIV integrase"/>
    <property type="match status" value="1"/>
</dbReference>
<evidence type="ECO:0000256" key="10">
    <source>
        <dbReference type="ARBA" id="ARBA00023125"/>
    </source>
</evidence>
<dbReference type="InterPro" id="IPR043502">
    <property type="entry name" value="DNA/RNA_pol_sf"/>
</dbReference>
<dbReference type="GO" id="GO:0003964">
    <property type="term" value="F:RNA-directed DNA polymerase activity"/>
    <property type="evidence" value="ECO:0007669"/>
    <property type="project" value="UniProtKB-KW"/>
</dbReference>
<keyword evidence="5" id="KW-0479">Metal-binding</keyword>
<dbReference type="PROSITE" id="PS51027">
    <property type="entry name" value="INTEGRASE_DBD"/>
    <property type="match status" value="1"/>
</dbReference>
<dbReference type="GO" id="GO:0035613">
    <property type="term" value="F:RNA stem-loop binding"/>
    <property type="evidence" value="ECO:0007669"/>
    <property type="project" value="TreeGrafter"/>
</dbReference>
<evidence type="ECO:0000256" key="12">
    <source>
        <dbReference type="PROSITE-ProRule" id="PRU00506"/>
    </source>
</evidence>
<evidence type="ECO:0000256" key="2">
    <source>
        <dbReference type="ARBA" id="ARBA00022679"/>
    </source>
</evidence>
<dbReference type="Ensembl" id="ENSCUST00005013087.1">
    <property type="protein sequence ID" value="ENSCUSP00005012571.1"/>
    <property type="gene ID" value="ENSCUSG00005008079.1"/>
</dbReference>
<keyword evidence="6" id="KW-0255">Endonuclease</keyword>
<evidence type="ECO:0000256" key="11">
    <source>
        <dbReference type="PROSITE-ProRule" id="PRU00450"/>
    </source>
</evidence>
<evidence type="ECO:0000259" key="14">
    <source>
        <dbReference type="PROSITE" id="PS50878"/>
    </source>
</evidence>
<dbReference type="Pfam" id="PF00552">
    <property type="entry name" value="IN_DBD_C"/>
    <property type="match status" value="1"/>
</dbReference>
<dbReference type="Gene3D" id="3.30.70.270">
    <property type="match status" value="2"/>
</dbReference>
<keyword evidence="4" id="KW-0540">Nuclease</keyword>
<feature type="DNA-binding region" description="Integrase-type" evidence="12">
    <location>
        <begin position="656"/>
        <end position="703"/>
    </location>
</feature>
<dbReference type="Gene3D" id="3.30.420.10">
    <property type="entry name" value="Ribonuclease H-like superfamily/Ribonuclease H"/>
    <property type="match status" value="2"/>
</dbReference>
<dbReference type="Pfam" id="PF02022">
    <property type="entry name" value="Integrase_Zn"/>
    <property type="match status" value="1"/>
</dbReference>
<dbReference type="SUPFAM" id="SSF56672">
    <property type="entry name" value="DNA/RNA polymerases"/>
    <property type="match status" value="1"/>
</dbReference>
<evidence type="ECO:0000256" key="4">
    <source>
        <dbReference type="ARBA" id="ARBA00022722"/>
    </source>
</evidence>
<evidence type="ECO:0000256" key="6">
    <source>
        <dbReference type="ARBA" id="ARBA00022759"/>
    </source>
</evidence>
<feature type="domain" description="Integrase catalytic" evidence="16">
    <location>
        <begin position="487"/>
        <end position="660"/>
    </location>
</feature>
<evidence type="ECO:0000313" key="18">
    <source>
        <dbReference type="Ensembl" id="ENSCUSP00005012571.1"/>
    </source>
</evidence>
<evidence type="ECO:0000259" key="16">
    <source>
        <dbReference type="PROSITE" id="PS50994"/>
    </source>
</evidence>
<name>A0A8C3UI16_CATUS</name>
<dbReference type="SUPFAM" id="SSF53098">
    <property type="entry name" value="Ribonuclease H-like"/>
    <property type="match status" value="2"/>
</dbReference>
<dbReference type="InterPro" id="IPR010661">
    <property type="entry name" value="RVT_thumb"/>
</dbReference>
<evidence type="ECO:0000256" key="8">
    <source>
        <dbReference type="ARBA" id="ARBA00022908"/>
    </source>
</evidence>
<dbReference type="PROSITE" id="PS50878">
    <property type="entry name" value="RT_POL"/>
    <property type="match status" value="1"/>
</dbReference>
<keyword evidence="19" id="KW-1185">Reference proteome</keyword>
<dbReference type="PROSITE" id="PS50994">
    <property type="entry name" value="INTEGRASE"/>
    <property type="match status" value="1"/>
</dbReference>
<reference evidence="18" key="1">
    <citation type="submission" date="2025-08" db="UniProtKB">
        <authorList>
            <consortium name="Ensembl"/>
        </authorList>
    </citation>
    <scope>IDENTIFICATION</scope>
</reference>
<keyword evidence="7" id="KW-0378">Hydrolase</keyword>
<dbReference type="InterPro" id="IPR043128">
    <property type="entry name" value="Rev_trsase/Diguanyl_cyclase"/>
</dbReference>
<feature type="domain" description="RNase H type-1" evidence="15">
    <location>
        <begin position="296"/>
        <end position="432"/>
    </location>
</feature>
<comment type="similarity">
    <text evidence="1">Belongs to the beta type-B retroviral polymerase family. HERV class-II K(HML-2) pol subfamily.</text>
</comment>
<dbReference type="InterPro" id="IPR003308">
    <property type="entry name" value="Integrase_Zn-bd_dom_N"/>
</dbReference>
<dbReference type="Pfam" id="PF00665">
    <property type="entry name" value="rve"/>
    <property type="match status" value="1"/>
</dbReference>
<dbReference type="InterPro" id="IPR001584">
    <property type="entry name" value="Integrase_cat-core"/>
</dbReference>
<proteinExistence type="inferred from homology"/>
<evidence type="ECO:0000259" key="13">
    <source>
        <dbReference type="PROSITE" id="PS50876"/>
    </source>
</evidence>
<evidence type="ECO:0000313" key="19">
    <source>
        <dbReference type="Proteomes" id="UP000694563"/>
    </source>
</evidence>
<dbReference type="GO" id="GO:0015074">
    <property type="term" value="P:DNA integration"/>
    <property type="evidence" value="ECO:0007669"/>
    <property type="project" value="UniProtKB-KW"/>
</dbReference>
<keyword evidence="8" id="KW-0229">DNA integration</keyword>
<dbReference type="Proteomes" id="UP000694563">
    <property type="component" value="Unassembled WGS sequence"/>
</dbReference>
<keyword evidence="9" id="KW-0695">RNA-directed DNA polymerase</keyword>
<dbReference type="GO" id="GO:0003677">
    <property type="term" value="F:DNA binding"/>
    <property type="evidence" value="ECO:0007669"/>
    <property type="project" value="UniProtKB-KW"/>
</dbReference>
<dbReference type="PROSITE" id="PS50876">
    <property type="entry name" value="ZF_INTEGRASE"/>
    <property type="match status" value="1"/>
</dbReference>
<dbReference type="Pfam" id="PF00078">
    <property type="entry name" value="RVT_1"/>
    <property type="match status" value="1"/>
</dbReference>
<dbReference type="PROSITE" id="PS50879">
    <property type="entry name" value="RNASE_H_1"/>
    <property type="match status" value="1"/>
</dbReference>
<dbReference type="InterPro" id="IPR002156">
    <property type="entry name" value="RNaseH_domain"/>
</dbReference>
<evidence type="ECO:0000256" key="1">
    <source>
        <dbReference type="ARBA" id="ARBA00010879"/>
    </source>
</evidence>
<evidence type="ECO:0000256" key="3">
    <source>
        <dbReference type="ARBA" id="ARBA00022695"/>
    </source>
</evidence>
<feature type="domain" description="Reverse transcriptase" evidence="14">
    <location>
        <begin position="1"/>
        <end position="80"/>
    </location>
</feature>
<organism evidence="18 19">
    <name type="scientific">Catharus ustulatus</name>
    <name type="common">Russet-backed thrush</name>
    <name type="synonym">Hylocichla ustulatus</name>
    <dbReference type="NCBI Taxonomy" id="91951"/>
    <lineage>
        <taxon>Eukaryota</taxon>
        <taxon>Metazoa</taxon>
        <taxon>Chordata</taxon>
        <taxon>Craniata</taxon>
        <taxon>Vertebrata</taxon>
        <taxon>Euteleostomi</taxon>
        <taxon>Archelosauria</taxon>
        <taxon>Archosauria</taxon>
        <taxon>Dinosauria</taxon>
        <taxon>Saurischia</taxon>
        <taxon>Theropoda</taxon>
        <taxon>Coelurosauria</taxon>
        <taxon>Aves</taxon>
        <taxon>Neognathae</taxon>
        <taxon>Neoaves</taxon>
        <taxon>Telluraves</taxon>
        <taxon>Australaves</taxon>
        <taxon>Passeriformes</taxon>
        <taxon>Turdidae</taxon>
        <taxon>Catharus</taxon>
    </lineage>
</organism>
<dbReference type="PANTHER" id="PTHR41694">
    <property type="entry name" value="ENDOGENOUS RETROVIRUS GROUP K MEMBER POL PROTEIN"/>
    <property type="match status" value="1"/>
</dbReference>
<evidence type="ECO:0000259" key="15">
    <source>
        <dbReference type="PROSITE" id="PS50879"/>
    </source>
</evidence>
<keyword evidence="3" id="KW-0548">Nucleotidyltransferase</keyword>
<dbReference type="InterPro" id="IPR036862">
    <property type="entry name" value="Integrase_C_dom_sf_retrovir"/>
</dbReference>
<dbReference type="AlphaFoldDB" id="A0A8C3UI16"/>
<feature type="domain" description="Integrase-type" evidence="13">
    <location>
        <begin position="436"/>
        <end position="477"/>
    </location>
</feature>
<dbReference type="InterPro" id="IPR036397">
    <property type="entry name" value="RNaseH_sf"/>
</dbReference>
<keyword evidence="11" id="KW-0862">Zinc</keyword>
<dbReference type="InterPro" id="IPR001037">
    <property type="entry name" value="Integrase_C_retrovir"/>
</dbReference>
<sequence>MHNSPTLCQLYVDVALQPLRRQMPHTIIYHYMDDILLAQKEQFTQTQIDFIIRMLAEFSLVVAPEKVQRSAPWRYLGWTITDQRITPQKLDIATEISTLHEAQKLLGDLQWLKPVVGIPNDLLSDLRPLLKGTDPCTPVALDDHQRQSLDKILHRIATGFVARWDSTVPLSLMLWASQQHLLGAIVQTVKKTGEIQVLEWLTPPLQQRRTISPKLLQLASLIKKGRIRTVEISGMEPATIHLPMERDTLDWYLINSAELADALLTSGATVAVAPKALQWIGEWNWIVRPLRREKPIARAITAFTDAGKRSRRAAVVWKVRGKWHQQILEAHPDDSLQTLELLAAVWVMSNIWEPVNLISDSLYVVGFVARIEDASIKEVENKRLLDLFLQLKRAIKDRTNPYSVIHIRSHKWEVGLGEGNARADRLVMASVEQVATSLASAREAHGLFHHNVKGLVRQFNIKMTDAQAIVRACPVCSQHNGGLGLGLGVNPRGLKSNEIWQMDVTHVASFGRLRWVHVTIDTFSGFMWATAQAGEKALYVIRHLTSCFALMGVPRPIKTDNGPAYVGGKVNRFLDTWGVKYITGIPHSPTGQAVIERAHGMLKRYISKMEEQSDIHTKLAKVLYVINYLCVFGEQKEPSAIRHQAGINREAPTEEVWVRYRDPKTGVWQAPAKVLYWGRGYLCVSTPSGTLWVPSQWARPANVPGKHCQPGTEPSAE</sequence>
<dbReference type="Gene3D" id="1.10.10.200">
    <property type="match status" value="1"/>
</dbReference>
<dbReference type="GO" id="GO:0004523">
    <property type="term" value="F:RNA-DNA hybrid ribonuclease activity"/>
    <property type="evidence" value="ECO:0007669"/>
    <property type="project" value="InterPro"/>
</dbReference>
<keyword evidence="11" id="KW-0863">Zinc-finger</keyword>
<dbReference type="GO" id="GO:0008270">
    <property type="term" value="F:zinc ion binding"/>
    <property type="evidence" value="ECO:0007669"/>
    <property type="project" value="UniProtKB-KW"/>
</dbReference>
<accession>A0A8C3UI16</accession>
<dbReference type="Pfam" id="PF06817">
    <property type="entry name" value="RVT_thumb"/>
    <property type="match status" value="1"/>
</dbReference>
<dbReference type="Pfam" id="PF00075">
    <property type="entry name" value="RNase_H"/>
    <property type="match status" value="1"/>
</dbReference>
<dbReference type="InterPro" id="IPR000477">
    <property type="entry name" value="RT_dom"/>
</dbReference>
<evidence type="ECO:0000256" key="7">
    <source>
        <dbReference type="ARBA" id="ARBA00022801"/>
    </source>
</evidence>
<protein>
    <submittedName>
        <fullName evidence="18">Uncharacterized protein</fullName>
    </submittedName>
</protein>
<evidence type="ECO:0000259" key="17">
    <source>
        <dbReference type="PROSITE" id="PS51027"/>
    </source>
</evidence>